<evidence type="ECO:0000256" key="9">
    <source>
        <dbReference type="SAM" id="Phobius"/>
    </source>
</evidence>
<dbReference type="InterPro" id="IPR016130">
    <property type="entry name" value="Tyr_Pase_AS"/>
</dbReference>
<feature type="domain" description="Tyrosine-protein phosphatase" evidence="10">
    <location>
        <begin position="116"/>
        <end position="268"/>
    </location>
</feature>
<organism evidence="11 12">
    <name type="scientific">Ophiocordyceps australis</name>
    <dbReference type="NCBI Taxonomy" id="1399860"/>
    <lineage>
        <taxon>Eukaryota</taxon>
        <taxon>Fungi</taxon>
        <taxon>Dikarya</taxon>
        <taxon>Ascomycota</taxon>
        <taxon>Pezizomycotina</taxon>
        <taxon>Sordariomycetes</taxon>
        <taxon>Hypocreomycetidae</taxon>
        <taxon>Hypocreales</taxon>
        <taxon>Ophiocordycipitaceae</taxon>
        <taxon>Ophiocordyceps</taxon>
    </lineage>
</organism>
<dbReference type="InterPro" id="IPR004861">
    <property type="entry name" value="Siw14-like"/>
</dbReference>
<comment type="catalytic activity">
    <reaction evidence="7">
        <text>1,5-bis(diphospho)-1D-myo-inositol 2,3,4,6-tetrakisphosphate + H2O = 1-diphospho-1D-myo-inositol 2,3,4,5,6-pentakisphosphate + phosphate + 2 H(+)</text>
        <dbReference type="Rhea" id="RHEA:79699"/>
        <dbReference type="ChEBI" id="CHEBI:15377"/>
        <dbReference type="ChEBI" id="CHEBI:15378"/>
        <dbReference type="ChEBI" id="CHEBI:43474"/>
        <dbReference type="ChEBI" id="CHEBI:74946"/>
        <dbReference type="ChEBI" id="CHEBI:77983"/>
        <dbReference type="EC" id="3.6.1.52"/>
    </reaction>
    <physiologicalReaction direction="left-to-right" evidence="7">
        <dbReference type="Rhea" id="RHEA:79700"/>
    </physiologicalReaction>
</comment>
<evidence type="ECO:0000256" key="8">
    <source>
        <dbReference type="SAM" id="MobiDB-lite"/>
    </source>
</evidence>
<gene>
    <name evidence="11" type="ORF">CDD81_3541</name>
</gene>
<dbReference type="PROSITE" id="PS00383">
    <property type="entry name" value="TYR_PHOSPHATASE_1"/>
    <property type="match status" value="1"/>
</dbReference>
<dbReference type="EC" id="3.6.1.52" evidence="2"/>
<dbReference type="Pfam" id="PF03162">
    <property type="entry name" value="Y_phosphatase2"/>
    <property type="match status" value="1"/>
</dbReference>
<dbReference type="STRING" id="1399860.A0A2C5XX99"/>
<dbReference type="GO" id="GO:0016791">
    <property type="term" value="F:phosphatase activity"/>
    <property type="evidence" value="ECO:0007669"/>
    <property type="project" value="TreeGrafter"/>
</dbReference>
<keyword evidence="9" id="KW-0812">Transmembrane</keyword>
<evidence type="ECO:0000259" key="10">
    <source>
        <dbReference type="PROSITE" id="PS50054"/>
    </source>
</evidence>
<dbReference type="GO" id="GO:0052840">
    <property type="term" value="F:inositol diphosphate tetrakisphosphate diphosphatase activity"/>
    <property type="evidence" value="ECO:0007669"/>
    <property type="project" value="TreeGrafter"/>
</dbReference>
<dbReference type="GO" id="GO:0005737">
    <property type="term" value="C:cytoplasm"/>
    <property type="evidence" value="ECO:0007669"/>
    <property type="project" value="UniProtKB-SubCell"/>
</dbReference>
<dbReference type="InterPro" id="IPR020422">
    <property type="entry name" value="TYR_PHOSPHATASE_DUAL_dom"/>
</dbReference>
<evidence type="ECO:0000256" key="1">
    <source>
        <dbReference type="ARBA" id="ARBA00004496"/>
    </source>
</evidence>
<dbReference type="OrthoDB" id="6375174at2759"/>
<dbReference type="EMBL" id="NJET01000224">
    <property type="protein sequence ID" value="PHH59241.1"/>
    <property type="molecule type" value="Genomic_DNA"/>
</dbReference>
<evidence type="ECO:0000256" key="4">
    <source>
        <dbReference type="ARBA" id="ARBA00022801"/>
    </source>
</evidence>
<feature type="compositionally biased region" description="Polar residues" evidence="8">
    <location>
        <begin position="62"/>
        <end position="75"/>
    </location>
</feature>
<evidence type="ECO:0000256" key="6">
    <source>
        <dbReference type="ARBA" id="ARBA00047342"/>
    </source>
</evidence>
<dbReference type="PANTHER" id="PTHR31126:SF48">
    <property type="entry name" value="INOSITOL PHOSPHATASE SIW14"/>
    <property type="match status" value="1"/>
</dbReference>
<feature type="region of interest" description="Disordered" evidence="8">
    <location>
        <begin position="1"/>
        <end position="37"/>
    </location>
</feature>
<accession>A0A2C5XX99</accession>
<feature type="transmembrane region" description="Helical" evidence="9">
    <location>
        <begin position="282"/>
        <end position="303"/>
    </location>
</feature>
<evidence type="ECO:0000256" key="2">
    <source>
        <dbReference type="ARBA" id="ARBA00012527"/>
    </source>
</evidence>
<keyword evidence="12" id="KW-1185">Reference proteome</keyword>
<keyword evidence="9" id="KW-1133">Transmembrane helix</keyword>
<dbReference type="AlphaFoldDB" id="A0A2C5XX99"/>
<dbReference type="Proteomes" id="UP000226192">
    <property type="component" value="Unassembled WGS sequence"/>
</dbReference>
<comment type="subcellular location">
    <subcellularLocation>
        <location evidence="1">Cytoplasm</location>
    </subcellularLocation>
</comment>
<reference evidence="11 12" key="1">
    <citation type="submission" date="2017-06" db="EMBL/GenBank/DDBJ databases">
        <title>Ant-infecting Ophiocordyceps genomes reveal a high diversity of potential behavioral manipulation genes and a possible major role for enterotoxins.</title>
        <authorList>
            <person name="De Bekker C."/>
            <person name="Evans H.C."/>
            <person name="Brachmann A."/>
            <person name="Hughes D.P."/>
        </authorList>
    </citation>
    <scope>NUCLEOTIDE SEQUENCE [LARGE SCALE GENOMIC DNA]</scope>
    <source>
        <strain evidence="11 12">Map64</strain>
    </source>
</reference>
<proteinExistence type="inferred from homology"/>
<comment type="similarity">
    <text evidence="5">Belongs to the protein-tyrosine phosphatase family. Atypical dual-specificity phosphatase Siw14-like subfamily.</text>
</comment>
<dbReference type="SUPFAM" id="SSF52799">
    <property type="entry name" value="(Phosphotyrosine protein) phosphatases II"/>
    <property type="match status" value="1"/>
</dbReference>
<evidence type="ECO:0000256" key="3">
    <source>
        <dbReference type="ARBA" id="ARBA00022490"/>
    </source>
</evidence>
<evidence type="ECO:0000256" key="5">
    <source>
        <dbReference type="ARBA" id="ARBA00044949"/>
    </source>
</evidence>
<dbReference type="PANTHER" id="PTHR31126">
    <property type="entry name" value="TYROSINE-PROTEIN PHOSPHATASE"/>
    <property type="match status" value="1"/>
</dbReference>
<sequence>MASKRNSRVYVDEGKHCQQGQQQQRPAATNNREFRVSSKEDMMQTARAMEEGLRSATIPRDLSTTNTPHSLTTANAGPDMTTLMTSNATLAGDNKTSLTAPTADYPTVPANGHPVNFGVVIPGVYRSSYPKPEDYSFLQRLQLKTVITLVKKDERDFEFESFAQANGVRQVVFDMKGTKKETIPLDTMASILRIVLDNGNYPLLLHCNHGRHRTGCVVGIIRKLSGWSLESVLDEYTSYATPKARDCDVDYIRGFQSALLPTSALELPQHVAVQSRTFVRTLIFSTFVIMLWYVSGSTIIPGARDPAS</sequence>
<dbReference type="InterPro" id="IPR029021">
    <property type="entry name" value="Prot-tyrosine_phosphatase-like"/>
</dbReference>
<name>A0A2C5XX99_9HYPO</name>
<dbReference type="PROSITE" id="PS50054">
    <property type="entry name" value="TYR_PHOSPHATASE_DUAL"/>
    <property type="match status" value="1"/>
</dbReference>
<comment type="caution">
    <text evidence="11">The sequence shown here is derived from an EMBL/GenBank/DDBJ whole genome shotgun (WGS) entry which is preliminary data.</text>
</comment>
<keyword evidence="4" id="KW-0378">Hydrolase</keyword>
<keyword evidence="9" id="KW-0472">Membrane</keyword>
<protein>
    <recommendedName>
        <fullName evidence="2">diphosphoinositol-polyphosphate diphosphatase</fullName>
        <ecNumber evidence="2">3.6.1.52</ecNumber>
    </recommendedName>
</protein>
<dbReference type="FunFam" id="3.90.190.10:FF:000035">
    <property type="entry name" value="Tyrosine phosphatase, putative"/>
    <property type="match status" value="1"/>
</dbReference>
<evidence type="ECO:0000256" key="7">
    <source>
        <dbReference type="ARBA" id="ARBA00047927"/>
    </source>
</evidence>
<feature type="region of interest" description="Disordered" evidence="8">
    <location>
        <begin position="56"/>
        <end position="78"/>
    </location>
</feature>
<comment type="catalytic activity">
    <reaction evidence="6">
        <text>5-diphospho-1D-myo-inositol 1,2,3,4,6-pentakisphosphate + H2O = 1D-myo-inositol hexakisphosphate + phosphate + H(+)</text>
        <dbReference type="Rhea" id="RHEA:22384"/>
        <dbReference type="ChEBI" id="CHEBI:15377"/>
        <dbReference type="ChEBI" id="CHEBI:15378"/>
        <dbReference type="ChEBI" id="CHEBI:43474"/>
        <dbReference type="ChEBI" id="CHEBI:58130"/>
        <dbReference type="ChEBI" id="CHEBI:58628"/>
        <dbReference type="EC" id="3.6.1.52"/>
    </reaction>
    <physiologicalReaction direction="left-to-right" evidence="6">
        <dbReference type="Rhea" id="RHEA:22385"/>
    </physiologicalReaction>
</comment>
<dbReference type="Gene3D" id="3.90.190.10">
    <property type="entry name" value="Protein tyrosine phosphatase superfamily"/>
    <property type="match status" value="1"/>
</dbReference>
<evidence type="ECO:0000313" key="11">
    <source>
        <dbReference type="EMBL" id="PHH59241.1"/>
    </source>
</evidence>
<evidence type="ECO:0000313" key="12">
    <source>
        <dbReference type="Proteomes" id="UP000226192"/>
    </source>
</evidence>
<keyword evidence="3" id="KW-0963">Cytoplasm</keyword>